<dbReference type="Gramene" id="RZC55084">
    <property type="protein sequence ID" value="RZC55084"/>
    <property type="gene ID" value="C5167_013937"/>
</dbReference>
<reference evidence="2 3" key="1">
    <citation type="journal article" date="2018" name="Science">
        <title>The opium poppy genome and morphinan production.</title>
        <authorList>
            <person name="Guo L."/>
            <person name="Winzer T."/>
            <person name="Yang X."/>
            <person name="Li Y."/>
            <person name="Ning Z."/>
            <person name="He Z."/>
            <person name="Teodor R."/>
            <person name="Lu Y."/>
            <person name="Bowser T.A."/>
            <person name="Graham I.A."/>
            <person name="Ye K."/>
        </authorList>
    </citation>
    <scope>NUCLEOTIDE SEQUENCE [LARGE SCALE GENOMIC DNA]</scope>
    <source>
        <strain evidence="3">cv. HN1</strain>
        <tissue evidence="2">Leaves</tissue>
    </source>
</reference>
<gene>
    <name evidence="2" type="ORF">C5167_013937</name>
</gene>
<dbReference type="AlphaFoldDB" id="A0A4Y7J1R2"/>
<accession>A0A4Y7J1R2</accession>
<evidence type="ECO:0000256" key="1">
    <source>
        <dbReference type="SAM" id="MobiDB-lite"/>
    </source>
</evidence>
<organism evidence="2 3">
    <name type="scientific">Papaver somniferum</name>
    <name type="common">Opium poppy</name>
    <dbReference type="NCBI Taxonomy" id="3469"/>
    <lineage>
        <taxon>Eukaryota</taxon>
        <taxon>Viridiplantae</taxon>
        <taxon>Streptophyta</taxon>
        <taxon>Embryophyta</taxon>
        <taxon>Tracheophyta</taxon>
        <taxon>Spermatophyta</taxon>
        <taxon>Magnoliopsida</taxon>
        <taxon>Ranunculales</taxon>
        <taxon>Papaveraceae</taxon>
        <taxon>Papaveroideae</taxon>
        <taxon>Papaver</taxon>
    </lineage>
</organism>
<feature type="region of interest" description="Disordered" evidence="1">
    <location>
        <begin position="1"/>
        <end position="22"/>
    </location>
</feature>
<protein>
    <submittedName>
        <fullName evidence="2">Uncharacterized protein</fullName>
    </submittedName>
</protein>
<evidence type="ECO:0000313" key="3">
    <source>
        <dbReference type="Proteomes" id="UP000316621"/>
    </source>
</evidence>
<name>A0A4Y7J1R2_PAPSO</name>
<evidence type="ECO:0000313" key="2">
    <source>
        <dbReference type="EMBL" id="RZC55084.1"/>
    </source>
</evidence>
<proteinExistence type="predicted"/>
<sequence>MRNATERRKTRIRCGNKDDPIAETSEQLLPPLKLDHKTMKREQVVAHAYSFFYQERNTDTTVALEAKPSKVDFDVVLASRLLKFITPMEY</sequence>
<dbReference type="Proteomes" id="UP000316621">
    <property type="component" value="Chromosome 3"/>
</dbReference>
<keyword evidence="3" id="KW-1185">Reference proteome</keyword>
<dbReference type="EMBL" id="CM010717">
    <property type="protein sequence ID" value="RZC55084.1"/>
    <property type="molecule type" value="Genomic_DNA"/>
</dbReference>